<evidence type="ECO:0000313" key="3">
    <source>
        <dbReference type="EMBL" id="KFL30938.1"/>
    </source>
</evidence>
<keyword evidence="2" id="KW-0812">Transmembrane</keyword>
<accession>A0A087M235</accession>
<dbReference type="Proteomes" id="UP000028981">
    <property type="component" value="Unassembled WGS sequence"/>
</dbReference>
<proteinExistence type="predicted"/>
<keyword evidence="4" id="KW-1185">Reference proteome</keyword>
<dbReference type="AlphaFoldDB" id="A0A087M235"/>
<keyword evidence="2" id="KW-0472">Membrane</keyword>
<feature type="transmembrane region" description="Helical" evidence="2">
    <location>
        <begin position="52"/>
        <end position="73"/>
    </location>
</feature>
<dbReference type="EMBL" id="JQGC01000009">
    <property type="protein sequence ID" value="KFL30938.1"/>
    <property type="molecule type" value="Genomic_DNA"/>
</dbReference>
<name>A0A087M235_9HYPH</name>
<comment type="caution">
    <text evidence="3">The sequence shown here is derived from an EMBL/GenBank/DDBJ whole genome shotgun (WGS) entry which is preliminary data.</text>
</comment>
<dbReference type="RefSeq" id="WP_035082691.1">
    <property type="nucleotide sequence ID" value="NZ_JQGC01000009.1"/>
</dbReference>
<reference evidence="3 4" key="1">
    <citation type="submission" date="2014-08" db="EMBL/GenBank/DDBJ databases">
        <authorList>
            <person name="Hassan Y.I."/>
            <person name="Lepp D."/>
            <person name="Zhou T."/>
        </authorList>
    </citation>
    <scope>NUCLEOTIDE SEQUENCE [LARGE SCALE GENOMIC DNA]</scope>
    <source>
        <strain evidence="3 4">IFO13584</strain>
    </source>
</reference>
<evidence type="ECO:0000256" key="2">
    <source>
        <dbReference type="SAM" id="Phobius"/>
    </source>
</evidence>
<evidence type="ECO:0000313" key="4">
    <source>
        <dbReference type="Proteomes" id="UP000028981"/>
    </source>
</evidence>
<evidence type="ECO:0000256" key="1">
    <source>
        <dbReference type="SAM" id="MobiDB-lite"/>
    </source>
</evidence>
<organism evidence="3 4">
    <name type="scientific">Devosia riboflavina</name>
    <dbReference type="NCBI Taxonomy" id="46914"/>
    <lineage>
        <taxon>Bacteria</taxon>
        <taxon>Pseudomonadati</taxon>
        <taxon>Pseudomonadota</taxon>
        <taxon>Alphaproteobacteria</taxon>
        <taxon>Hyphomicrobiales</taxon>
        <taxon>Devosiaceae</taxon>
        <taxon>Devosia</taxon>
    </lineage>
</organism>
<sequence>MANDKDGPAPSVAKVDFLIDEKGSRIDVPDGSDLRPTGDIETAMGGTSPAQWWLYGVVAIVVVAAIVLAMQIFSGAPGTAVQPGSPTAAPVTETTTQ</sequence>
<gene>
    <name evidence="3" type="ORF">JP75_11275</name>
</gene>
<feature type="region of interest" description="Disordered" evidence="1">
    <location>
        <begin position="76"/>
        <end position="97"/>
    </location>
</feature>
<keyword evidence="2" id="KW-1133">Transmembrane helix</keyword>
<protein>
    <submittedName>
        <fullName evidence="3">Uncharacterized protein</fullName>
    </submittedName>
</protein>
<dbReference type="OrthoDB" id="7951217at2"/>